<keyword evidence="3" id="KW-1185">Reference proteome</keyword>
<feature type="region of interest" description="Disordered" evidence="1">
    <location>
        <begin position="158"/>
        <end position="227"/>
    </location>
</feature>
<proteinExistence type="predicted"/>
<dbReference type="AlphaFoldDB" id="A0A6A7C0C1"/>
<feature type="compositionally biased region" description="Polar residues" evidence="1">
    <location>
        <begin position="170"/>
        <end position="181"/>
    </location>
</feature>
<name>A0A6A7C0C1_9PEZI</name>
<gene>
    <name evidence="2" type="ORF">K470DRAFT_264509</name>
</gene>
<protein>
    <submittedName>
        <fullName evidence="2">Uncharacterized protein</fullName>
    </submittedName>
</protein>
<sequence>MPISTDDMDSDSSFTELTSASSDSSLTEFVCSENERAPVPLPNVHAGPRTRNRAREDWRISHVQQHNRLRDMRLRTEQLLRDHPPSSVTESFERVRGQTPPGSREIMALPQFRYLPPWELTLAMIDQDPPAAEPDNAQESGTPAFVDIHDAAEISKADKLASPNADTDKVASSSANVTQEKVPTMQADAQEPTKKGKKRRRVAEPSAEPRPKRSRAKVVAPGLMDSDRARLTHRWHLSPWTTD</sequence>
<evidence type="ECO:0000256" key="1">
    <source>
        <dbReference type="SAM" id="MobiDB-lite"/>
    </source>
</evidence>
<feature type="region of interest" description="Disordered" evidence="1">
    <location>
        <begin position="83"/>
        <end position="104"/>
    </location>
</feature>
<dbReference type="Proteomes" id="UP000799421">
    <property type="component" value="Unassembled WGS sequence"/>
</dbReference>
<evidence type="ECO:0000313" key="3">
    <source>
        <dbReference type="Proteomes" id="UP000799421"/>
    </source>
</evidence>
<feature type="compositionally biased region" description="Acidic residues" evidence="1">
    <location>
        <begin position="1"/>
        <end position="10"/>
    </location>
</feature>
<evidence type="ECO:0000313" key="2">
    <source>
        <dbReference type="EMBL" id="KAF2860375.1"/>
    </source>
</evidence>
<feature type="compositionally biased region" description="Polar residues" evidence="1">
    <location>
        <begin position="14"/>
        <end position="27"/>
    </location>
</feature>
<organism evidence="2 3">
    <name type="scientific">Piedraia hortae CBS 480.64</name>
    <dbReference type="NCBI Taxonomy" id="1314780"/>
    <lineage>
        <taxon>Eukaryota</taxon>
        <taxon>Fungi</taxon>
        <taxon>Dikarya</taxon>
        <taxon>Ascomycota</taxon>
        <taxon>Pezizomycotina</taxon>
        <taxon>Dothideomycetes</taxon>
        <taxon>Dothideomycetidae</taxon>
        <taxon>Capnodiales</taxon>
        <taxon>Piedraiaceae</taxon>
        <taxon>Piedraia</taxon>
    </lineage>
</organism>
<reference evidence="2" key="1">
    <citation type="journal article" date="2020" name="Stud. Mycol.">
        <title>101 Dothideomycetes genomes: a test case for predicting lifestyles and emergence of pathogens.</title>
        <authorList>
            <person name="Haridas S."/>
            <person name="Albert R."/>
            <person name="Binder M."/>
            <person name="Bloem J."/>
            <person name="Labutti K."/>
            <person name="Salamov A."/>
            <person name="Andreopoulos B."/>
            <person name="Baker S."/>
            <person name="Barry K."/>
            <person name="Bills G."/>
            <person name="Bluhm B."/>
            <person name="Cannon C."/>
            <person name="Castanera R."/>
            <person name="Culley D."/>
            <person name="Daum C."/>
            <person name="Ezra D."/>
            <person name="Gonzalez J."/>
            <person name="Henrissat B."/>
            <person name="Kuo A."/>
            <person name="Liang C."/>
            <person name="Lipzen A."/>
            <person name="Lutzoni F."/>
            <person name="Magnuson J."/>
            <person name="Mondo S."/>
            <person name="Nolan M."/>
            <person name="Ohm R."/>
            <person name="Pangilinan J."/>
            <person name="Park H.-J."/>
            <person name="Ramirez L."/>
            <person name="Alfaro M."/>
            <person name="Sun H."/>
            <person name="Tritt A."/>
            <person name="Yoshinaga Y."/>
            <person name="Zwiers L.-H."/>
            <person name="Turgeon B."/>
            <person name="Goodwin S."/>
            <person name="Spatafora J."/>
            <person name="Crous P."/>
            <person name="Grigoriev I."/>
        </authorList>
    </citation>
    <scope>NUCLEOTIDE SEQUENCE</scope>
    <source>
        <strain evidence="2">CBS 480.64</strain>
    </source>
</reference>
<feature type="region of interest" description="Disordered" evidence="1">
    <location>
        <begin position="1"/>
        <end position="53"/>
    </location>
</feature>
<dbReference type="EMBL" id="MU005982">
    <property type="protein sequence ID" value="KAF2860375.1"/>
    <property type="molecule type" value="Genomic_DNA"/>
</dbReference>
<accession>A0A6A7C0C1</accession>